<gene>
    <name evidence="6" type="ORF">BS47DRAFT_1363147</name>
</gene>
<dbReference type="InterPro" id="IPR006958">
    <property type="entry name" value="Mak16"/>
</dbReference>
<accession>A0A9P6DST2</accession>
<evidence type="ECO:0000313" key="7">
    <source>
        <dbReference type="Proteomes" id="UP000886523"/>
    </source>
</evidence>
<keyword evidence="7" id="KW-1185">Reference proteome</keyword>
<dbReference type="Pfam" id="PF01778">
    <property type="entry name" value="Ribosomal_L28e"/>
    <property type="match status" value="1"/>
</dbReference>
<feature type="domain" description="Ribosomal eL28/Mak16" evidence="5">
    <location>
        <begin position="2"/>
        <end position="77"/>
    </location>
</feature>
<proteinExistence type="inferred from homology"/>
<dbReference type="GO" id="GO:0005730">
    <property type="term" value="C:nucleolus"/>
    <property type="evidence" value="ECO:0007669"/>
    <property type="project" value="TreeGrafter"/>
</dbReference>
<dbReference type="GO" id="GO:0000470">
    <property type="term" value="P:maturation of LSU-rRNA"/>
    <property type="evidence" value="ECO:0007669"/>
    <property type="project" value="TreeGrafter"/>
</dbReference>
<evidence type="ECO:0000256" key="3">
    <source>
        <dbReference type="ARBA" id="ARBA00023242"/>
    </source>
</evidence>
<comment type="similarity">
    <text evidence="2">Belongs to the MAK16 family.</text>
</comment>
<dbReference type="Pfam" id="PF04874">
    <property type="entry name" value="Mak16"/>
    <property type="match status" value="1"/>
</dbReference>
<dbReference type="GO" id="GO:0030687">
    <property type="term" value="C:preribosome, large subunit precursor"/>
    <property type="evidence" value="ECO:0007669"/>
    <property type="project" value="TreeGrafter"/>
</dbReference>
<protein>
    <recommendedName>
        <fullName evidence="5">Ribosomal eL28/Mak16 domain-containing protein</fullName>
    </recommendedName>
</protein>
<feature type="region of interest" description="Disordered" evidence="4">
    <location>
        <begin position="201"/>
        <end position="230"/>
    </location>
</feature>
<feature type="compositionally biased region" description="Acidic residues" evidence="4">
    <location>
        <begin position="153"/>
        <end position="167"/>
    </location>
</feature>
<evidence type="ECO:0000256" key="1">
    <source>
        <dbReference type="ARBA" id="ARBA00004123"/>
    </source>
</evidence>
<dbReference type="Gene3D" id="3.30.390.110">
    <property type="match status" value="1"/>
</dbReference>
<evidence type="ECO:0000313" key="6">
    <source>
        <dbReference type="EMBL" id="KAF9512482.1"/>
    </source>
</evidence>
<keyword evidence="3" id="KW-0539">Nucleus</keyword>
<evidence type="ECO:0000256" key="4">
    <source>
        <dbReference type="SAM" id="MobiDB-lite"/>
    </source>
</evidence>
<dbReference type="PANTHER" id="PTHR23405:SF4">
    <property type="entry name" value="PROTEIN MAK16 HOMOLOG"/>
    <property type="match status" value="1"/>
</dbReference>
<evidence type="ECO:0000259" key="5">
    <source>
        <dbReference type="Pfam" id="PF01778"/>
    </source>
</evidence>
<evidence type="ECO:0000256" key="2">
    <source>
        <dbReference type="ARBA" id="ARBA00005514"/>
    </source>
</evidence>
<comment type="subcellular location">
    <subcellularLocation>
        <location evidence="1">Nucleus</location>
    </subcellularLocation>
</comment>
<dbReference type="Proteomes" id="UP000886523">
    <property type="component" value="Unassembled WGS sequence"/>
</dbReference>
<organism evidence="6 7">
    <name type="scientific">Hydnum rufescens UP504</name>
    <dbReference type="NCBI Taxonomy" id="1448309"/>
    <lineage>
        <taxon>Eukaryota</taxon>
        <taxon>Fungi</taxon>
        <taxon>Dikarya</taxon>
        <taxon>Basidiomycota</taxon>
        <taxon>Agaricomycotina</taxon>
        <taxon>Agaricomycetes</taxon>
        <taxon>Cantharellales</taxon>
        <taxon>Hydnaceae</taxon>
        <taxon>Hydnum</taxon>
    </lineage>
</organism>
<name>A0A9P6DST2_9AGAM</name>
<sequence>MSCPLANSRYATVRKVGGVVFLYTKTVERGHNPSRMRERVKLSNNYTKAPEQIDSELLYWPDFMVHKCKQRLAKITQPTLLSVKKFDRREATREAKTLVAAHIERKIEKELIERLKSKAYGDARLNANENVWRSVRDAGLDRGMPGIDVQDNQTDEDEDQSVDTQDELERDQEYIGGDSSDEVFSDDDEIPLSNCEKMEWKDSTAATSAKRKAKSNAKRLNPLKKARRGPHVEVEYEEEMTAKNNRNLWRYKNIRIVALV</sequence>
<dbReference type="AlphaFoldDB" id="A0A9P6DST2"/>
<dbReference type="EMBL" id="MU128986">
    <property type="protein sequence ID" value="KAF9512482.1"/>
    <property type="molecule type" value="Genomic_DNA"/>
</dbReference>
<reference evidence="6" key="1">
    <citation type="journal article" date="2020" name="Nat. Commun.">
        <title>Large-scale genome sequencing of mycorrhizal fungi provides insights into the early evolution of symbiotic traits.</title>
        <authorList>
            <person name="Miyauchi S."/>
            <person name="Kiss E."/>
            <person name="Kuo A."/>
            <person name="Drula E."/>
            <person name="Kohler A."/>
            <person name="Sanchez-Garcia M."/>
            <person name="Morin E."/>
            <person name="Andreopoulos B."/>
            <person name="Barry K.W."/>
            <person name="Bonito G."/>
            <person name="Buee M."/>
            <person name="Carver A."/>
            <person name="Chen C."/>
            <person name="Cichocki N."/>
            <person name="Clum A."/>
            <person name="Culley D."/>
            <person name="Crous P.W."/>
            <person name="Fauchery L."/>
            <person name="Girlanda M."/>
            <person name="Hayes R.D."/>
            <person name="Keri Z."/>
            <person name="LaButti K."/>
            <person name="Lipzen A."/>
            <person name="Lombard V."/>
            <person name="Magnuson J."/>
            <person name="Maillard F."/>
            <person name="Murat C."/>
            <person name="Nolan M."/>
            <person name="Ohm R.A."/>
            <person name="Pangilinan J."/>
            <person name="Pereira M.F."/>
            <person name="Perotto S."/>
            <person name="Peter M."/>
            <person name="Pfister S."/>
            <person name="Riley R."/>
            <person name="Sitrit Y."/>
            <person name="Stielow J.B."/>
            <person name="Szollosi G."/>
            <person name="Zifcakova L."/>
            <person name="Stursova M."/>
            <person name="Spatafora J.W."/>
            <person name="Tedersoo L."/>
            <person name="Vaario L.M."/>
            <person name="Yamada A."/>
            <person name="Yan M."/>
            <person name="Wang P."/>
            <person name="Xu J."/>
            <person name="Bruns T."/>
            <person name="Baldrian P."/>
            <person name="Vilgalys R."/>
            <person name="Dunand C."/>
            <person name="Henrissat B."/>
            <person name="Grigoriev I.V."/>
            <person name="Hibbett D."/>
            <person name="Nagy L.G."/>
            <person name="Martin F.M."/>
        </authorList>
    </citation>
    <scope>NUCLEOTIDE SEQUENCE</scope>
    <source>
        <strain evidence="6">UP504</strain>
    </source>
</reference>
<dbReference type="GO" id="GO:0000460">
    <property type="term" value="P:maturation of 5.8S rRNA"/>
    <property type="evidence" value="ECO:0007669"/>
    <property type="project" value="TreeGrafter"/>
</dbReference>
<comment type="caution">
    <text evidence="6">The sequence shown here is derived from an EMBL/GenBank/DDBJ whole genome shotgun (WGS) entry which is preliminary data.</text>
</comment>
<dbReference type="InterPro" id="IPR029004">
    <property type="entry name" value="Ribosomal_eL28/Mak16"/>
</dbReference>
<feature type="compositionally biased region" description="Basic residues" evidence="4">
    <location>
        <begin position="209"/>
        <end position="229"/>
    </location>
</feature>
<dbReference type="PANTHER" id="PTHR23405">
    <property type="entry name" value="MAINTENANCE OF KILLER 16 MAK16 PROTEIN-RELATED"/>
    <property type="match status" value="1"/>
</dbReference>
<feature type="region of interest" description="Disordered" evidence="4">
    <location>
        <begin position="142"/>
        <end position="167"/>
    </location>
</feature>